<dbReference type="InterPro" id="IPR000847">
    <property type="entry name" value="LysR_HTH_N"/>
</dbReference>
<dbReference type="GO" id="GO:0003700">
    <property type="term" value="F:DNA-binding transcription factor activity"/>
    <property type="evidence" value="ECO:0007669"/>
    <property type="project" value="InterPro"/>
</dbReference>
<keyword evidence="7" id="KW-1185">Reference proteome</keyword>
<proteinExistence type="inferred from homology"/>
<evidence type="ECO:0000256" key="2">
    <source>
        <dbReference type="ARBA" id="ARBA00023015"/>
    </source>
</evidence>
<comment type="similarity">
    <text evidence="1">Belongs to the LysR transcriptional regulatory family.</text>
</comment>
<dbReference type="EMBL" id="JACHWZ010000001">
    <property type="protein sequence ID" value="MBB3059551.1"/>
    <property type="molecule type" value="Genomic_DNA"/>
</dbReference>
<dbReference type="Pfam" id="PF00126">
    <property type="entry name" value="HTH_1"/>
    <property type="match status" value="1"/>
</dbReference>
<dbReference type="Pfam" id="PF03466">
    <property type="entry name" value="LysR_substrate"/>
    <property type="match status" value="1"/>
</dbReference>
<dbReference type="AlphaFoldDB" id="A0A7W4W8D5"/>
<dbReference type="RefSeq" id="WP_183456030.1">
    <property type="nucleotide sequence ID" value="NZ_JACHWZ010000001.1"/>
</dbReference>
<dbReference type="SUPFAM" id="SSF46785">
    <property type="entry name" value="Winged helix' DNA-binding domain"/>
    <property type="match status" value="1"/>
</dbReference>
<reference evidence="6 7" key="1">
    <citation type="submission" date="2020-08" db="EMBL/GenBank/DDBJ databases">
        <title>Genomic Encyclopedia of Type Strains, Phase III (KMG-III): the genomes of soil and plant-associated and newly described type strains.</title>
        <authorList>
            <person name="Whitman W."/>
        </authorList>
    </citation>
    <scope>NUCLEOTIDE SEQUENCE [LARGE SCALE GENOMIC DNA]</scope>
    <source>
        <strain evidence="6 7">CECT 8799</strain>
    </source>
</reference>
<evidence type="ECO:0000256" key="4">
    <source>
        <dbReference type="ARBA" id="ARBA00023163"/>
    </source>
</evidence>
<dbReference type="SUPFAM" id="SSF53850">
    <property type="entry name" value="Periplasmic binding protein-like II"/>
    <property type="match status" value="1"/>
</dbReference>
<dbReference type="InterPro" id="IPR058163">
    <property type="entry name" value="LysR-type_TF_proteobact-type"/>
</dbReference>
<dbReference type="PROSITE" id="PS50931">
    <property type="entry name" value="HTH_LYSR"/>
    <property type="match status" value="1"/>
</dbReference>
<comment type="caution">
    <text evidence="6">The sequence shown here is derived from an EMBL/GenBank/DDBJ whole genome shotgun (WGS) entry which is preliminary data.</text>
</comment>
<evidence type="ECO:0000313" key="6">
    <source>
        <dbReference type="EMBL" id="MBB3059551.1"/>
    </source>
</evidence>
<dbReference type="Gene3D" id="3.40.190.10">
    <property type="entry name" value="Periplasmic binding protein-like II"/>
    <property type="match status" value="2"/>
</dbReference>
<keyword evidence="4" id="KW-0804">Transcription</keyword>
<dbReference type="PANTHER" id="PTHR30537:SF74">
    <property type="entry name" value="HTH-TYPE TRANSCRIPTIONAL REGULATOR TRPI"/>
    <property type="match status" value="1"/>
</dbReference>
<dbReference type="InterPro" id="IPR036388">
    <property type="entry name" value="WH-like_DNA-bd_sf"/>
</dbReference>
<dbReference type="Proteomes" id="UP000535937">
    <property type="component" value="Unassembled WGS sequence"/>
</dbReference>
<evidence type="ECO:0000256" key="3">
    <source>
        <dbReference type="ARBA" id="ARBA00023125"/>
    </source>
</evidence>
<evidence type="ECO:0000313" key="7">
    <source>
        <dbReference type="Proteomes" id="UP000535937"/>
    </source>
</evidence>
<name>A0A7W4W8D5_9GAMM</name>
<dbReference type="CDD" id="cd08432">
    <property type="entry name" value="PBP2_GcdR_TrpI_HvrB_AmpR_like"/>
    <property type="match status" value="1"/>
</dbReference>
<dbReference type="PANTHER" id="PTHR30537">
    <property type="entry name" value="HTH-TYPE TRANSCRIPTIONAL REGULATOR"/>
    <property type="match status" value="1"/>
</dbReference>
<dbReference type="Gene3D" id="1.10.10.10">
    <property type="entry name" value="Winged helix-like DNA-binding domain superfamily/Winged helix DNA-binding domain"/>
    <property type="match status" value="1"/>
</dbReference>
<protein>
    <submittedName>
        <fullName evidence="6">LysR family glycine cleavage system transcriptional activator</fullName>
    </submittedName>
</protein>
<dbReference type="InterPro" id="IPR036390">
    <property type="entry name" value="WH_DNA-bd_sf"/>
</dbReference>
<sequence>MTKILSQLGALRCVEAAARHQSYTRAANELHVSQAAVSQQIRQVEEVLGVKLFIRRGRGMIPTAKGRQLAAQLTKGFQAIVDGVHQIQTEPVAGTLNVTTTQSLGTMLLMPNLWKFRQQHPEINVRVMVSAEVEDLKHGDMDVAIRFGFSEHPGLHRAMLFEDPLVALCSPRLLDHVDLSDPQNLRECWLVDANYRPGLDWPAWLKLAGLDFPPGEIKWLQVNNLDMALSAVLSGHGLFLGSLTLSKQLIDAGTLVKPFPHRIENGIRYSFLYDESSPRVERIQVFRDWLFKLVQESDDIR</sequence>
<dbReference type="PRINTS" id="PR00039">
    <property type="entry name" value="HTHLYSR"/>
</dbReference>
<dbReference type="InterPro" id="IPR005119">
    <property type="entry name" value="LysR_subst-bd"/>
</dbReference>
<organism evidence="6 7">
    <name type="scientific">Microbulbifer rhizosphaerae</name>
    <dbReference type="NCBI Taxonomy" id="1562603"/>
    <lineage>
        <taxon>Bacteria</taxon>
        <taxon>Pseudomonadati</taxon>
        <taxon>Pseudomonadota</taxon>
        <taxon>Gammaproteobacteria</taxon>
        <taxon>Cellvibrionales</taxon>
        <taxon>Microbulbiferaceae</taxon>
        <taxon>Microbulbifer</taxon>
    </lineage>
</organism>
<dbReference type="GO" id="GO:0006351">
    <property type="term" value="P:DNA-templated transcription"/>
    <property type="evidence" value="ECO:0007669"/>
    <property type="project" value="TreeGrafter"/>
</dbReference>
<evidence type="ECO:0000259" key="5">
    <source>
        <dbReference type="PROSITE" id="PS50931"/>
    </source>
</evidence>
<accession>A0A7W4W8D5</accession>
<dbReference type="GO" id="GO:0043565">
    <property type="term" value="F:sequence-specific DNA binding"/>
    <property type="evidence" value="ECO:0007669"/>
    <property type="project" value="TreeGrafter"/>
</dbReference>
<gene>
    <name evidence="6" type="ORF">FHS09_000352</name>
</gene>
<evidence type="ECO:0000256" key="1">
    <source>
        <dbReference type="ARBA" id="ARBA00009437"/>
    </source>
</evidence>
<keyword evidence="3" id="KW-0238">DNA-binding</keyword>
<keyword evidence="2" id="KW-0805">Transcription regulation</keyword>
<feature type="domain" description="HTH lysR-type" evidence="5">
    <location>
        <begin position="11"/>
        <end position="63"/>
    </location>
</feature>